<reference evidence="2 3" key="1">
    <citation type="submission" date="2016-11" db="EMBL/GenBank/DDBJ databases">
        <title>Paenibacillus species isolates.</title>
        <authorList>
            <person name="Beno S.M."/>
        </authorList>
    </citation>
    <scope>NUCLEOTIDE SEQUENCE [LARGE SCALE GENOMIC DNA]</scope>
    <source>
        <strain evidence="2 3">FSL R5-0378</strain>
    </source>
</reference>
<dbReference type="Proteomes" id="UP000187172">
    <property type="component" value="Unassembled WGS sequence"/>
</dbReference>
<dbReference type="PANTHER" id="PTHR30595:SF6">
    <property type="entry name" value="SCHLAFEN ALBA-2 DOMAIN-CONTAINING PROTEIN"/>
    <property type="match status" value="1"/>
</dbReference>
<gene>
    <name evidence="2" type="ORF">BK138_30195</name>
</gene>
<dbReference type="EMBL" id="MRTP01000014">
    <property type="protein sequence ID" value="OMF49463.1"/>
    <property type="molecule type" value="Genomic_DNA"/>
</dbReference>
<sequence length="374" mass="43345">MTFYKNFEDVNEEDLKLLKENGEIEGLQLEFKRKFPHLTSLVEEVVSFANTQGGDLFIGIGEMKDGPIELEGVDEDPDKLILRIKQSIESKTDPRLINILYRSISLENGKRVIHIRAPRSWNAPHMVKDNGKFMIRSGSAKIMAGTSEIRSMMDRQNYFLSKYERFRAKRAEKSLHVYKVKPPFILLHYVPVSAFDISSNYPVIDRRRYLTSFVLGRSQAVQRINADGLFCHDSQGNYFRGHNQIFRNGITEHVSNFHFSDESWVDESKRRPTFYVPEFEFELKESMEWQFKNYSILGMRDPFYIFISIVGGMGVRTTKSLWGEGSSQAIDEDFLTLPEVLIESSDSETVEKTANTICTYFWNAFGYPKQPEII</sequence>
<dbReference type="InterPro" id="IPR038461">
    <property type="entry name" value="Schlafen_AlbA_2_dom_sf"/>
</dbReference>
<evidence type="ECO:0000313" key="3">
    <source>
        <dbReference type="Proteomes" id="UP000187172"/>
    </source>
</evidence>
<dbReference type="PANTHER" id="PTHR30595">
    <property type="entry name" value="GLPR-RELATED TRANSCRIPTIONAL REPRESSOR"/>
    <property type="match status" value="1"/>
</dbReference>
<proteinExistence type="predicted"/>
<evidence type="ECO:0000313" key="2">
    <source>
        <dbReference type="EMBL" id="OMF49463.1"/>
    </source>
</evidence>
<dbReference type="STRING" id="297318.BK138_30195"/>
<evidence type="ECO:0000259" key="1">
    <source>
        <dbReference type="Pfam" id="PF04326"/>
    </source>
</evidence>
<dbReference type="Pfam" id="PF04326">
    <property type="entry name" value="SLFN_AlbA_2"/>
    <property type="match status" value="1"/>
</dbReference>
<dbReference type="InterPro" id="IPR007421">
    <property type="entry name" value="Schlafen_AlbA_2_dom"/>
</dbReference>
<feature type="domain" description="Schlafen AlbA-2" evidence="1">
    <location>
        <begin position="25"/>
        <end position="141"/>
    </location>
</feature>
<name>A0A1R1ECA8_9BACL</name>
<comment type="caution">
    <text evidence="2">The sequence shown here is derived from an EMBL/GenBank/DDBJ whole genome shotgun (WGS) entry which is preliminary data.</text>
</comment>
<protein>
    <recommendedName>
        <fullName evidence="1">Schlafen AlbA-2 domain-containing protein</fullName>
    </recommendedName>
</protein>
<dbReference type="RefSeq" id="WP_076175432.1">
    <property type="nucleotide sequence ID" value="NZ_MRTP01000014.1"/>
</dbReference>
<dbReference type="Gene3D" id="3.30.950.30">
    <property type="entry name" value="Schlafen, AAA domain"/>
    <property type="match status" value="1"/>
</dbReference>
<dbReference type="AlphaFoldDB" id="A0A1R1ECA8"/>
<accession>A0A1R1ECA8</accession>
<keyword evidence="3" id="KW-1185">Reference proteome</keyword>
<organism evidence="2 3">
    <name type="scientific">Paenibacillus rhizosphaerae</name>
    <dbReference type="NCBI Taxonomy" id="297318"/>
    <lineage>
        <taxon>Bacteria</taxon>
        <taxon>Bacillati</taxon>
        <taxon>Bacillota</taxon>
        <taxon>Bacilli</taxon>
        <taxon>Bacillales</taxon>
        <taxon>Paenibacillaceae</taxon>
        <taxon>Paenibacillus</taxon>
    </lineage>
</organism>